<evidence type="ECO:0000313" key="2">
    <source>
        <dbReference type="EMBL" id="KAI1690512.1"/>
    </source>
</evidence>
<feature type="signal peptide" evidence="1">
    <location>
        <begin position="1"/>
        <end position="22"/>
    </location>
</feature>
<keyword evidence="1" id="KW-0732">Signal</keyword>
<dbReference type="AlphaFoldDB" id="A0AAD4MED1"/>
<comment type="caution">
    <text evidence="2">The sequence shown here is derived from an EMBL/GenBank/DDBJ whole genome shotgun (WGS) entry which is preliminary data.</text>
</comment>
<evidence type="ECO:0008006" key="4">
    <source>
        <dbReference type="Google" id="ProtNLM"/>
    </source>
</evidence>
<name>A0AAD4MED1_9BILA</name>
<evidence type="ECO:0000313" key="3">
    <source>
        <dbReference type="Proteomes" id="UP001201812"/>
    </source>
</evidence>
<reference evidence="2" key="1">
    <citation type="submission" date="2022-01" db="EMBL/GenBank/DDBJ databases">
        <title>Genome Sequence Resource for Two Populations of Ditylenchus destructor, the Migratory Endoparasitic Phytonematode.</title>
        <authorList>
            <person name="Zhang H."/>
            <person name="Lin R."/>
            <person name="Xie B."/>
        </authorList>
    </citation>
    <scope>NUCLEOTIDE SEQUENCE</scope>
    <source>
        <strain evidence="2">BazhouSP</strain>
    </source>
</reference>
<proteinExistence type="predicted"/>
<evidence type="ECO:0000256" key="1">
    <source>
        <dbReference type="SAM" id="SignalP"/>
    </source>
</evidence>
<dbReference type="EMBL" id="JAKKPZ010001183">
    <property type="protein sequence ID" value="KAI1690512.1"/>
    <property type="molecule type" value="Genomic_DNA"/>
</dbReference>
<accession>A0AAD4MED1</accession>
<gene>
    <name evidence="2" type="ORF">DdX_22441</name>
</gene>
<sequence>MSLQYNVLTAIIAFVAFQTAVGTEVRDITDNIIGNINFLDAEPSKNFIWRHVSTSIKGQGIKINYLKVIQGDMSAVYIYARDKESEEKVHVNVYQPITVY</sequence>
<protein>
    <recommendedName>
        <fullName evidence="4">Salivary secreted peptide</fullName>
    </recommendedName>
</protein>
<feature type="chain" id="PRO_5042238292" description="Salivary secreted peptide" evidence="1">
    <location>
        <begin position="23"/>
        <end position="100"/>
    </location>
</feature>
<keyword evidence="3" id="KW-1185">Reference proteome</keyword>
<dbReference type="Proteomes" id="UP001201812">
    <property type="component" value="Unassembled WGS sequence"/>
</dbReference>
<organism evidence="2 3">
    <name type="scientific">Ditylenchus destructor</name>
    <dbReference type="NCBI Taxonomy" id="166010"/>
    <lineage>
        <taxon>Eukaryota</taxon>
        <taxon>Metazoa</taxon>
        <taxon>Ecdysozoa</taxon>
        <taxon>Nematoda</taxon>
        <taxon>Chromadorea</taxon>
        <taxon>Rhabditida</taxon>
        <taxon>Tylenchina</taxon>
        <taxon>Tylenchomorpha</taxon>
        <taxon>Sphaerularioidea</taxon>
        <taxon>Anguinidae</taxon>
        <taxon>Anguininae</taxon>
        <taxon>Ditylenchus</taxon>
    </lineage>
</organism>